<dbReference type="PROSITE" id="PS50112">
    <property type="entry name" value="PAS"/>
    <property type="match status" value="2"/>
</dbReference>
<dbReference type="InterPro" id="IPR001932">
    <property type="entry name" value="PPM-type_phosphatase-like_dom"/>
</dbReference>
<feature type="domain" description="PAS" evidence="2">
    <location>
        <begin position="153"/>
        <end position="223"/>
    </location>
</feature>
<feature type="domain" description="PAS" evidence="2">
    <location>
        <begin position="20"/>
        <end position="97"/>
    </location>
</feature>
<accession>A0A6G8QC31</accession>
<dbReference type="PROSITE" id="PS51746">
    <property type="entry name" value="PPM_2"/>
    <property type="match status" value="1"/>
</dbReference>
<dbReference type="NCBIfam" id="TIGR00229">
    <property type="entry name" value="sensory_box"/>
    <property type="match status" value="2"/>
</dbReference>
<protein>
    <submittedName>
        <fullName evidence="5">PAS domain S-box protein</fullName>
    </submittedName>
</protein>
<gene>
    <name evidence="5" type="ORF">GBA63_16480</name>
</gene>
<evidence type="ECO:0000259" key="3">
    <source>
        <dbReference type="PROSITE" id="PS50113"/>
    </source>
</evidence>
<dbReference type="SMART" id="SM00086">
    <property type="entry name" value="PAC"/>
    <property type="match status" value="2"/>
</dbReference>
<evidence type="ECO:0000313" key="6">
    <source>
        <dbReference type="Proteomes" id="UP000501452"/>
    </source>
</evidence>
<dbReference type="Pfam" id="PF08447">
    <property type="entry name" value="PAS_3"/>
    <property type="match status" value="1"/>
</dbReference>
<feature type="domain" description="PAC" evidence="3">
    <location>
        <begin position="96"/>
        <end position="152"/>
    </location>
</feature>
<dbReference type="PANTHER" id="PTHR43156:SF2">
    <property type="entry name" value="STAGE II SPORULATION PROTEIN E"/>
    <property type="match status" value="1"/>
</dbReference>
<dbReference type="EMBL" id="CP045119">
    <property type="protein sequence ID" value="QIN84064.1"/>
    <property type="molecule type" value="Genomic_DNA"/>
</dbReference>
<dbReference type="Gene3D" id="3.60.40.10">
    <property type="entry name" value="PPM-type phosphatase domain"/>
    <property type="match status" value="1"/>
</dbReference>
<dbReference type="InterPro" id="IPR003018">
    <property type="entry name" value="GAF"/>
</dbReference>
<dbReference type="GO" id="GO:0016791">
    <property type="term" value="F:phosphatase activity"/>
    <property type="evidence" value="ECO:0007669"/>
    <property type="project" value="TreeGrafter"/>
</dbReference>
<dbReference type="Proteomes" id="UP000501452">
    <property type="component" value="Chromosome"/>
</dbReference>
<dbReference type="InterPro" id="IPR000014">
    <property type="entry name" value="PAS"/>
</dbReference>
<dbReference type="Pfam" id="PF01590">
    <property type="entry name" value="GAF"/>
    <property type="match status" value="1"/>
</dbReference>
<evidence type="ECO:0000259" key="4">
    <source>
        <dbReference type="PROSITE" id="PS51746"/>
    </source>
</evidence>
<dbReference type="RefSeq" id="WP_166177908.1">
    <property type="nucleotide sequence ID" value="NZ_CP045119.1"/>
</dbReference>
<dbReference type="InterPro" id="IPR001610">
    <property type="entry name" value="PAC"/>
</dbReference>
<dbReference type="Pfam" id="PF13426">
    <property type="entry name" value="PAS_9"/>
    <property type="match status" value="1"/>
</dbReference>
<dbReference type="Pfam" id="PF07228">
    <property type="entry name" value="SpoIIE"/>
    <property type="match status" value="1"/>
</dbReference>
<keyword evidence="1" id="KW-0378">Hydrolase</keyword>
<dbReference type="Gene3D" id="3.30.450.40">
    <property type="match status" value="1"/>
</dbReference>
<organism evidence="5 6">
    <name type="scientific">Rubrobacter tropicus</name>
    <dbReference type="NCBI Taxonomy" id="2653851"/>
    <lineage>
        <taxon>Bacteria</taxon>
        <taxon>Bacillati</taxon>
        <taxon>Actinomycetota</taxon>
        <taxon>Rubrobacteria</taxon>
        <taxon>Rubrobacterales</taxon>
        <taxon>Rubrobacteraceae</taxon>
        <taxon>Rubrobacter</taxon>
    </lineage>
</organism>
<dbReference type="SMART" id="SM00331">
    <property type="entry name" value="PP2C_SIG"/>
    <property type="match status" value="1"/>
</dbReference>
<dbReference type="PANTHER" id="PTHR43156">
    <property type="entry name" value="STAGE II SPORULATION PROTEIN E-RELATED"/>
    <property type="match status" value="1"/>
</dbReference>
<dbReference type="SUPFAM" id="SSF81606">
    <property type="entry name" value="PP2C-like"/>
    <property type="match status" value="1"/>
</dbReference>
<dbReference type="FunFam" id="3.30.450.40:FF:000035">
    <property type="entry name" value="PAS sensor protein"/>
    <property type="match status" value="1"/>
</dbReference>
<feature type="domain" description="PPM-type phosphatase" evidence="4">
    <location>
        <begin position="495"/>
        <end position="713"/>
    </location>
</feature>
<keyword evidence="6" id="KW-1185">Reference proteome</keyword>
<dbReference type="CDD" id="cd00130">
    <property type="entry name" value="PAS"/>
    <property type="match status" value="2"/>
</dbReference>
<dbReference type="SMART" id="SM00091">
    <property type="entry name" value="PAS"/>
    <property type="match status" value="2"/>
</dbReference>
<dbReference type="AlphaFoldDB" id="A0A6G8QC31"/>
<dbReference type="InterPro" id="IPR035965">
    <property type="entry name" value="PAS-like_dom_sf"/>
</dbReference>
<proteinExistence type="predicted"/>
<dbReference type="InterPro" id="IPR000700">
    <property type="entry name" value="PAS-assoc_C"/>
</dbReference>
<dbReference type="Gene3D" id="3.30.450.20">
    <property type="entry name" value="PAS domain"/>
    <property type="match status" value="2"/>
</dbReference>
<dbReference type="SUPFAM" id="SSF55785">
    <property type="entry name" value="PYP-like sensor domain (PAS domain)"/>
    <property type="match status" value="2"/>
</dbReference>
<dbReference type="SUPFAM" id="SSF55781">
    <property type="entry name" value="GAF domain-like"/>
    <property type="match status" value="1"/>
</dbReference>
<dbReference type="InterPro" id="IPR013655">
    <property type="entry name" value="PAS_fold_3"/>
</dbReference>
<dbReference type="PROSITE" id="PS50113">
    <property type="entry name" value="PAC"/>
    <property type="match status" value="2"/>
</dbReference>
<dbReference type="KEGG" id="rub:GBA63_16480"/>
<dbReference type="InterPro" id="IPR052016">
    <property type="entry name" value="Bact_Sigma-Reg"/>
</dbReference>
<dbReference type="InterPro" id="IPR036457">
    <property type="entry name" value="PPM-type-like_dom_sf"/>
</dbReference>
<name>A0A6G8QC31_9ACTN</name>
<evidence type="ECO:0000313" key="5">
    <source>
        <dbReference type="EMBL" id="QIN84064.1"/>
    </source>
</evidence>
<feature type="domain" description="PAC" evidence="3">
    <location>
        <begin position="227"/>
        <end position="279"/>
    </location>
</feature>
<dbReference type="SMART" id="SM00065">
    <property type="entry name" value="GAF"/>
    <property type="match status" value="1"/>
</dbReference>
<dbReference type="InterPro" id="IPR029016">
    <property type="entry name" value="GAF-like_dom_sf"/>
</dbReference>
<reference evidence="5 6" key="1">
    <citation type="submission" date="2019-10" db="EMBL/GenBank/DDBJ databases">
        <title>Rubrobacter sp nov SCSIO 52090 isolated from a deep-sea sediment in the South China Sea.</title>
        <authorList>
            <person name="Chen R.W."/>
        </authorList>
    </citation>
    <scope>NUCLEOTIDE SEQUENCE [LARGE SCALE GENOMIC DNA]</scope>
    <source>
        <strain evidence="5 6">SCSIO 52909</strain>
    </source>
</reference>
<evidence type="ECO:0000259" key="2">
    <source>
        <dbReference type="PROSITE" id="PS50112"/>
    </source>
</evidence>
<evidence type="ECO:0000256" key="1">
    <source>
        <dbReference type="ARBA" id="ARBA00022801"/>
    </source>
</evidence>
<sequence length="716" mass="79561">MRFLDSSFSPAGRDVPGLSAPEEMRRLLDRAVAASSNGIVITDPKVPDNPIVYVNPAFERISGYPADEVMGRNCRFLQNGEHDQPALDELRAALREERECRVVLRNYRKSGALFWNELYVSPVHDEKGRLTNFVGVQNDITDRRRIEEVLRESEERFRATFEHAAVGAAQISTEGRWLRVNRRLCEIVGYTEEELLEKTFGDITHPDDLGKDLEHARAMLRGERQVYSMEKRYVRKDGSPVWVNLTVSLVREASGEPRYFISVVEDISERKRVEEERDLLLVREQLARAEAVAARKRLALLAAAGPALSASLDYEETLRRVTSLMVPDLADWCLLDIVEENGAVHQLASSHADPEKEDLLVRLRGHRSFGEDDPGSTAEVLRTGRSVLVPELPGRVFYERELGGEHRELLRALEPRSLMSVPLLARGRTLGAMTLVSSGPGRRYDDEDLLLAENLSYRCALAVDNARLYRDRSEIAHTLQRSLLPPVLPEIPGVELGAEYLPAGEANEVGGDFYDVINTIEDGWICTIGDVRGKGAEAAAVTALARYTIRAVTMTDDRPSELLSALNEAMLRQLPEDRFCTAACARLEPLDGAQGVGLDLSRAGHPPPLVVRTDGSVEEVSCPGRALGVFPDAELKDTHMRLMPGETLVFYTDGVTEARSPDGGFFGEDRLHQILAASAGQHAEDVARTLKNAVLEFQEGHPRDDLALLVLRVAED</sequence>